<evidence type="ECO:0000256" key="9">
    <source>
        <dbReference type="SAM" id="MobiDB-lite"/>
    </source>
</evidence>
<dbReference type="AlphaFoldDB" id="A0A426YVP7"/>
<evidence type="ECO:0000256" key="7">
    <source>
        <dbReference type="ARBA" id="ARBA00023136"/>
    </source>
</evidence>
<feature type="compositionally biased region" description="Low complexity" evidence="9">
    <location>
        <begin position="23"/>
        <end position="33"/>
    </location>
</feature>
<dbReference type="GO" id="GO:0015743">
    <property type="term" value="P:malate transport"/>
    <property type="evidence" value="ECO:0007669"/>
    <property type="project" value="InterPro"/>
</dbReference>
<evidence type="ECO:0000313" key="10">
    <source>
        <dbReference type="EMBL" id="RRT55807.1"/>
    </source>
</evidence>
<dbReference type="Pfam" id="PF11744">
    <property type="entry name" value="ALMT"/>
    <property type="match status" value="2"/>
</dbReference>
<evidence type="ECO:0000256" key="8">
    <source>
        <dbReference type="ARBA" id="ARBA00023303"/>
    </source>
</evidence>
<keyword evidence="5" id="KW-1133">Transmembrane helix</keyword>
<proteinExistence type="inferred from homology"/>
<dbReference type="GO" id="GO:0016020">
    <property type="term" value="C:membrane"/>
    <property type="evidence" value="ECO:0007669"/>
    <property type="project" value="UniProtKB-SubCell"/>
</dbReference>
<dbReference type="Proteomes" id="UP000287651">
    <property type="component" value="Unassembled WGS sequence"/>
</dbReference>
<organism evidence="10 11">
    <name type="scientific">Ensete ventricosum</name>
    <name type="common">Abyssinian banana</name>
    <name type="synonym">Musa ensete</name>
    <dbReference type="NCBI Taxonomy" id="4639"/>
    <lineage>
        <taxon>Eukaryota</taxon>
        <taxon>Viridiplantae</taxon>
        <taxon>Streptophyta</taxon>
        <taxon>Embryophyta</taxon>
        <taxon>Tracheophyta</taxon>
        <taxon>Spermatophyta</taxon>
        <taxon>Magnoliopsida</taxon>
        <taxon>Liliopsida</taxon>
        <taxon>Zingiberales</taxon>
        <taxon>Musaceae</taxon>
        <taxon>Ensete</taxon>
    </lineage>
</organism>
<evidence type="ECO:0000256" key="6">
    <source>
        <dbReference type="ARBA" id="ARBA00023065"/>
    </source>
</evidence>
<comment type="caution">
    <text evidence="10">The sequence shown here is derived from an EMBL/GenBank/DDBJ whole genome shotgun (WGS) entry which is preliminary data.</text>
</comment>
<evidence type="ECO:0000256" key="5">
    <source>
        <dbReference type="ARBA" id="ARBA00022989"/>
    </source>
</evidence>
<dbReference type="EMBL" id="AMZH03009919">
    <property type="protein sequence ID" value="RRT55807.1"/>
    <property type="molecule type" value="Genomic_DNA"/>
</dbReference>
<dbReference type="GO" id="GO:0034220">
    <property type="term" value="P:monoatomic ion transmembrane transport"/>
    <property type="evidence" value="ECO:0007669"/>
    <property type="project" value="UniProtKB-KW"/>
</dbReference>
<evidence type="ECO:0000256" key="1">
    <source>
        <dbReference type="ARBA" id="ARBA00004141"/>
    </source>
</evidence>
<keyword evidence="6" id="KW-0406">Ion transport</keyword>
<dbReference type="InterPro" id="IPR020966">
    <property type="entry name" value="ALMT"/>
</dbReference>
<keyword evidence="8" id="KW-0407">Ion channel</keyword>
<dbReference type="PANTHER" id="PTHR31086">
    <property type="entry name" value="ALUMINUM-ACTIVATED MALATE TRANSPORTER 10"/>
    <property type="match status" value="1"/>
</dbReference>
<gene>
    <name evidence="10" type="ORF">B296_00030045</name>
</gene>
<keyword evidence="3" id="KW-0813">Transport</keyword>
<sequence>MGRGAAAQGARWPLRLRRRLPRRSTPSSSPASDSSISFLLLSIECVKKYLTDDGSDHPEFSKTVMDDFQDEPAYRKCRSTLNSSAKLDSLVRTSVIDMSINLPRNRGSCVMRGPSRRPILRNGRLRMGDSRRCSTRGRSTSRSALCFGTALTSKIEAKLIIDVRIDGEKYSNTEAIYTVSCLLRQAPYNLRYTFRTEILDATNQAAELLRSLAKDLSNMKHSLHTSLLKRVHASTERLQRSIDLHSYLLTLSHDVCDCPAKPPAKLSHVSSFNVTDADGMKAEAETYHETMKKQQRRLHSWPSREVDDFEEDMSGESIPRMRALESTAALSLATFTSLLIEFVARLDHLVEAADELAKLAKFKQEIAC</sequence>
<name>A0A426YVP7_ENSVE</name>
<evidence type="ECO:0000256" key="4">
    <source>
        <dbReference type="ARBA" id="ARBA00022692"/>
    </source>
</evidence>
<keyword evidence="4" id="KW-0812">Transmembrane</keyword>
<comment type="similarity">
    <text evidence="2">Belongs to the aromatic acid exporter (TC 2.A.85) family.</text>
</comment>
<accession>A0A426YVP7</accession>
<comment type="subcellular location">
    <subcellularLocation>
        <location evidence="1">Membrane</location>
        <topology evidence="1">Multi-pass membrane protein</topology>
    </subcellularLocation>
</comment>
<keyword evidence="7" id="KW-0472">Membrane</keyword>
<reference evidence="10 11" key="1">
    <citation type="journal article" date="2014" name="Agronomy (Basel)">
        <title>A Draft Genome Sequence for Ensete ventricosum, the Drought-Tolerant Tree Against Hunger.</title>
        <authorList>
            <person name="Harrison J."/>
            <person name="Moore K.A."/>
            <person name="Paszkiewicz K."/>
            <person name="Jones T."/>
            <person name="Grant M."/>
            <person name="Ambacheew D."/>
            <person name="Muzemil S."/>
            <person name="Studholme D.J."/>
        </authorList>
    </citation>
    <scope>NUCLEOTIDE SEQUENCE [LARGE SCALE GENOMIC DNA]</scope>
</reference>
<evidence type="ECO:0000256" key="2">
    <source>
        <dbReference type="ARBA" id="ARBA00007079"/>
    </source>
</evidence>
<protein>
    <submittedName>
        <fullName evidence="10">Uncharacterized protein</fullName>
    </submittedName>
</protein>
<evidence type="ECO:0000256" key="3">
    <source>
        <dbReference type="ARBA" id="ARBA00022448"/>
    </source>
</evidence>
<feature type="region of interest" description="Disordered" evidence="9">
    <location>
        <begin position="1"/>
        <end position="33"/>
    </location>
</feature>
<evidence type="ECO:0000313" key="11">
    <source>
        <dbReference type="Proteomes" id="UP000287651"/>
    </source>
</evidence>